<name>A0A5B7FPG0_PORTR</name>
<proteinExistence type="predicted"/>
<dbReference type="AlphaFoldDB" id="A0A5B7FPG0"/>
<evidence type="ECO:0000313" key="2">
    <source>
        <dbReference type="Proteomes" id="UP000324222"/>
    </source>
</evidence>
<comment type="caution">
    <text evidence="1">The sequence shown here is derived from an EMBL/GenBank/DDBJ whole genome shotgun (WGS) entry which is preliminary data.</text>
</comment>
<gene>
    <name evidence="1" type="ORF">E2C01_040524</name>
</gene>
<dbReference type="OrthoDB" id="10063916at2759"/>
<evidence type="ECO:0000313" key="1">
    <source>
        <dbReference type="EMBL" id="MPC46798.1"/>
    </source>
</evidence>
<organism evidence="1 2">
    <name type="scientific">Portunus trituberculatus</name>
    <name type="common">Swimming crab</name>
    <name type="synonym">Neptunus trituberculatus</name>
    <dbReference type="NCBI Taxonomy" id="210409"/>
    <lineage>
        <taxon>Eukaryota</taxon>
        <taxon>Metazoa</taxon>
        <taxon>Ecdysozoa</taxon>
        <taxon>Arthropoda</taxon>
        <taxon>Crustacea</taxon>
        <taxon>Multicrustacea</taxon>
        <taxon>Malacostraca</taxon>
        <taxon>Eumalacostraca</taxon>
        <taxon>Eucarida</taxon>
        <taxon>Decapoda</taxon>
        <taxon>Pleocyemata</taxon>
        <taxon>Brachyura</taxon>
        <taxon>Eubrachyura</taxon>
        <taxon>Portunoidea</taxon>
        <taxon>Portunidae</taxon>
        <taxon>Portuninae</taxon>
        <taxon>Portunus</taxon>
    </lineage>
</organism>
<dbReference type="InterPro" id="IPR017956">
    <property type="entry name" value="AT_hook_DNA-bd_motif"/>
</dbReference>
<protein>
    <submittedName>
        <fullName evidence="1">Uncharacterized protein</fullName>
    </submittedName>
</protein>
<reference evidence="1 2" key="1">
    <citation type="submission" date="2019-05" db="EMBL/GenBank/DDBJ databases">
        <title>Another draft genome of Portunus trituberculatus and its Hox gene families provides insights of decapod evolution.</title>
        <authorList>
            <person name="Jeong J.-H."/>
            <person name="Song I."/>
            <person name="Kim S."/>
            <person name="Choi T."/>
            <person name="Kim D."/>
            <person name="Ryu S."/>
            <person name="Kim W."/>
        </authorList>
    </citation>
    <scope>NUCLEOTIDE SEQUENCE [LARGE SCALE GENOMIC DNA]</scope>
    <source>
        <tissue evidence="1">Muscle</tissue>
    </source>
</reference>
<sequence length="57" mass="6263">MHDYARRLTLAAPGSGGPMGVASVTSVDAMFKRKRGRPPKNRVIEVRHCHSLLMSCL</sequence>
<dbReference type="Proteomes" id="UP000324222">
    <property type="component" value="Unassembled WGS sequence"/>
</dbReference>
<accession>A0A5B7FPG0</accession>
<dbReference type="GO" id="GO:0003677">
    <property type="term" value="F:DNA binding"/>
    <property type="evidence" value="ECO:0007669"/>
    <property type="project" value="InterPro"/>
</dbReference>
<keyword evidence="2" id="KW-1185">Reference proteome</keyword>
<dbReference type="EMBL" id="VSRR010007383">
    <property type="protein sequence ID" value="MPC46798.1"/>
    <property type="molecule type" value="Genomic_DNA"/>
</dbReference>
<dbReference type="Pfam" id="PF02178">
    <property type="entry name" value="AT_hook"/>
    <property type="match status" value="1"/>
</dbReference>